<evidence type="ECO:0000256" key="1">
    <source>
        <dbReference type="SAM" id="SignalP"/>
    </source>
</evidence>
<name>A0AAN8RP22_9PEZI</name>
<evidence type="ECO:0008006" key="4">
    <source>
        <dbReference type="Google" id="ProtNLM"/>
    </source>
</evidence>
<gene>
    <name evidence="2" type="ORF">TWF718_005641</name>
</gene>
<sequence>MKFTTVATIAALFAAVQCAPAPAPVAAPAAAAAPAPWFWDKEWDYTMCSKATHKTYPENPMLNDYCRENCKNCVRLKVECKKKLTQICEI</sequence>
<comment type="caution">
    <text evidence="2">The sequence shown here is derived from an EMBL/GenBank/DDBJ whole genome shotgun (WGS) entry which is preliminary data.</text>
</comment>
<evidence type="ECO:0000313" key="2">
    <source>
        <dbReference type="EMBL" id="KAK6347817.1"/>
    </source>
</evidence>
<dbReference type="EMBL" id="JAVHNR010000003">
    <property type="protein sequence ID" value="KAK6347817.1"/>
    <property type="molecule type" value="Genomic_DNA"/>
</dbReference>
<dbReference type="Proteomes" id="UP001313282">
    <property type="component" value="Unassembled WGS sequence"/>
</dbReference>
<reference evidence="2 3" key="1">
    <citation type="submission" date="2019-10" db="EMBL/GenBank/DDBJ databases">
        <authorList>
            <person name="Palmer J.M."/>
        </authorList>
    </citation>
    <scope>NUCLEOTIDE SEQUENCE [LARGE SCALE GENOMIC DNA]</scope>
    <source>
        <strain evidence="2 3">TWF718</strain>
    </source>
</reference>
<feature type="chain" id="PRO_5042861202" description="ShKT domain-containing protein" evidence="1">
    <location>
        <begin position="19"/>
        <end position="90"/>
    </location>
</feature>
<feature type="signal peptide" evidence="1">
    <location>
        <begin position="1"/>
        <end position="18"/>
    </location>
</feature>
<protein>
    <recommendedName>
        <fullName evidence="4">ShKT domain-containing protein</fullName>
    </recommendedName>
</protein>
<dbReference type="AlphaFoldDB" id="A0AAN8RP22"/>
<keyword evidence="1" id="KW-0732">Signal</keyword>
<keyword evidence="3" id="KW-1185">Reference proteome</keyword>
<evidence type="ECO:0000313" key="3">
    <source>
        <dbReference type="Proteomes" id="UP001313282"/>
    </source>
</evidence>
<proteinExistence type="predicted"/>
<organism evidence="2 3">
    <name type="scientific">Orbilia javanica</name>
    <dbReference type="NCBI Taxonomy" id="47235"/>
    <lineage>
        <taxon>Eukaryota</taxon>
        <taxon>Fungi</taxon>
        <taxon>Dikarya</taxon>
        <taxon>Ascomycota</taxon>
        <taxon>Pezizomycotina</taxon>
        <taxon>Orbiliomycetes</taxon>
        <taxon>Orbiliales</taxon>
        <taxon>Orbiliaceae</taxon>
        <taxon>Orbilia</taxon>
    </lineage>
</organism>
<accession>A0AAN8RP22</accession>